<keyword evidence="8" id="KW-0040">ANK repeat</keyword>
<dbReference type="SUPFAM" id="SSF48403">
    <property type="entry name" value="Ankyrin repeat"/>
    <property type="match status" value="1"/>
</dbReference>
<dbReference type="PROSITE" id="PS52044">
    <property type="entry name" value="VLRF1"/>
    <property type="match status" value="1"/>
</dbReference>
<feature type="domain" description="VLRF1" evidence="12">
    <location>
        <begin position="286"/>
        <end position="443"/>
    </location>
</feature>
<keyword evidence="9" id="KW-0175">Coiled coil</keyword>
<sequence>MASNTPQPSGPGKEQAKYLQRPLYVFDLPEELLYTLELKPELNDGLEITAGEDDTPESTTTHRRSQQTDDVNEDGSSGGGKAAAASATSCALCNLNFPTVHEQRSHVRSDMHGYNIKRKMRGLKAVDEQEFEKLVGDLDESLSGSDDDDDDDDSADSSGAEGEQKGDGRRKVAGDSTLSALLRKQADIADPDFEEEELSKRRKKGAGKAPLLWFTSDKLPKNTSLGVYRALFTPAEQQLDSKGLVEVLQRKQLSARKAGTDAPQKKDDQEDGGVALPSQIKAPTTADPHYFLCMIGGGHFAAMIISLTPKTTCKNGLEERSATVIAQKTFHRYTTRRKQGGSQSANDNSKGNAHSAGASIRRYNETALVADVRGLLSEWKDWISTSDLLFVRATGSTNRKTLFENHEGRVLDIKDTRIRGFPFSTRRATQSELIRSFTELTRVKTTTIDIEALRLEKVEQQAQRSRSAAEAATKQAQDKEARQKAKQQAEKDDEAGLHTTQIQSLIRRSKAPALVSYLTTNSLSPDFLFHPANDAKNHHAPRPLHLAASLNSAACVSALLQKCNANPTLRTSDDQKTAFELAGDRATRDAFRLARHELGDSMPWGSWHDDARVPSALTKSEVDTRAQREKADLAAAESSEAERRKAETEKLREADRIAEAAKREKKFGKGKSVGGLGIMSDLEKSKTAQEKREQEARGMTAEMRLRLERERRARAAEARFAKK</sequence>
<reference evidence="13 14" key="1">
    <citation type="submission" date="2024-07" db="EMBL/GenBank/DDBJ databases">
        <title>Draft sequence of the Neodothiora populina.</title>
        <authorList>
            <person name="Drown D.D."/>
            <person name="Schuette U.S."/>
            <person name="Buechlein A.B."/>
            <person name="Rusch D.R."/>
            <person name="Winton L.W."/>
            <person name="Adams G.A."/>
        </authorList>
    </citation>
    <scope>NUCLEOTIDE SEQUENCE [LARGE SCALE GENOMIC DNA]</scope>
    <source>
        <strain evidence="13 14">CPC 39397</strain>
    </source>
</reference>
<dbReference type="EMBL" id="JBFMKM010000005">
    <property type="protein sequence ID" value="KAL1305808.1"/>
    <property type="molecule type" value="Genomic_DNA"/>
</dbReference>
<keyword evidence="7 10" id="KW-0378">Hydrolase</keyword>
<dbReference type="Pfam" id="PF18826">
    <property type="entry name" value="bVLRF1"/>
    <property type="match status" value="1"/>
</dbReference>
<feature type="compositionally biased region" description="Acidic residues" evidence="11">
    <location>
        <begin position="137"/>
        <end position="155"/>
    </location>
</feature>
<dbReference type="RefSeq" id="XP_069202081.1">
    <property type="nucleotide sequence ID" value="XM_069343526.1"/>
</dbReference>
<dbReference type="InterPro" id="IPR013087">
    <property type="entry name" value="Znf_C2H2_type"/>
</dbReference>
<dbReference type="GeneID" id="95977670"/>
<dbReference type="PROSITE" id="PS00028">
    <property type="entry name" value="ZINC_FINGER_C2H2_1"/>
    <property type="match status" value="1"/>
</dbReference>
<comment type="domain">
    <text evidence="10">The VLRF1 domain mediates binding to the 60S ribosomal subunit.</text>
</comment>
<comment type="similarity">
    <text evidence="2 10">Belongs to the ANKZF1/VMS1 family.</text>
</comment>
<feature type="region of interest" description="Disordered" evidence="11">
    <location>
        <begin position="464"/>
        <end position="503"/>
    </location>
</feature>
<name>A0ABR3PI32_9PEZI</name>
<gene>
    <name evidence="13" type="ORF">AAFC00_003970</name>
</gene>
<feature type="active site" evidence="10">
    <location>
        <position position="343"/>
    </location>
</feature>
<dbReference type="Gene3D" id="1.25.40.20">
    <property type="entry name" value="Ankyrin repeat-containing domain"/>
    <property type="match status" value="1"/>
</dbReference>
<keyword evidence="14" id="KW-1185">Reference proteome</keyword>
<dbReference type="PANTHER" id="PTHR16036">
    <property type="entry name" value="ANKYRIN REPEAT AND ZINC FINGER DOMAIN-CONTAINING PROTEIN 1"/>
    <property type="match status" value="1"/>
</dbReference>
<keyword evidence="4 10" id="KW-0540">Nuclease</keyword>
<evidence type="ECO:0000256" key="9">
    <source>
        <dbReference type="ARBA" id="ARBA00023054"/>
    </source>
</evidence>
<feature type="compositionally biased region" description="Basic and acidic residues" evidence="11">
    <location>
        <begin position="681"/>
        <end position="696"/>
    </location>
</feature>
<keyword evidence="5" id="KW-0677">Repeat</keyword>
<keyword evidence="6 10" id="KW-0255">Endonuclease</keyword>
<evidence type="ECO:0000256" key="2">
    <source>
        <dbReference type="ARBA" id="ARBA00009262"/>
    </source>
</evidence>
<dbReference type="InterPro" id="IPR047139">
    <property type="entry name" value="ANKZ1/VMS1"/>
</dbReference>
<evidence type="ECO:0000256" key="7">
    <source>
        <dbReference type="ARBA" id="ARBA00022801"/>
    </source>
</evidence>
<evidence type="ECO:0000259" key="12">
    <source>
        <dbReference type="PROSITE" id="PS52044"/>
    </source>
</evidence>
<evidence type="ECO:0000256" key="3">
    <source>
        <dbReference type="ARBA" id="ARBA00022490"/>
    </source>
</evidence>
<feature type="compositionally biased region" description="Basic and acidic residues" evidence="11">
    <location>
        <begin position="640"/>
        <end position="662"/>
    </location>
</feature>
<feature type="region of interest" description="Disordered" evidence="11">
    <location>
        <begin position="254"/>
        <end position="280"/>
    </location>
</feature>
<feature type="region of interest" description="Disordered" evidence="11">
    <location>
        <begin position="332"/>
        <end position="357"/>
    </location>
</feature>
<feature type="compositionally biased region" description="Polar residues" evidence="11">
    <location>
        <begin position="340"/>
        <end position="352"/>
    </location>
</feature>
<evidence type="ECO:0000256" key="10">
    <source>
        <dbReference type="PROSITE-ProRule" id="PRU01389"/>
    </source>
</evidence>
<evidence type="ECO:0000256" key="11">
    <source>
        <dbReference type="SAM" id="MobiDB-lite"/>
    </source>
</evidence>
<feature type="region of interest" description="Disordered" evidence="11">
    <location>
        <begin position="137"/>
        <end position="173"/>
    </location>
</feature>
<evidence type="ECO:0000256" key="4">
    <source>
        <dbReference type="ARBA" id="ARBA00022722"/>
    </source>
</evidence>
<accession>A0ABR3PI32</accession>
<evidence type="ECO:0000313" key="14">
    <source>
        <dbReference type="Proteomes" id="UP001562354"/>
    </source>
</evidence>
<feature type="compositionally biased region" description="Basic and acidic residues" evidence="11">
    <location>
        <begin position="476"/>
        <end position="496"/>
    </location>
</feature>
<evidence type="ECO:0000256" key="5">
    <source>
        <dbReference type="ARBA" id="ARBA00022737"/>
    </source>
</evidence>
<evidence type="ECO:0000313" key="13">
    <source>
        <dbReference type="EMBL" id="KAL1305808.1"/>
    </source>
</evidence>
<proteinExistence type="inferred from homology"/>
<dbReference type="InterPro" id="IPR041175">
    <property type="entry name" value="VLRF1/Vms1"/>
</dbReference>
<comment type="subcellular location">
    <subcellularLocation>
        <location evidence="1">Cytoplasm</location>
    </subcellularLocation>
</comment>
<protein>
    <recommendedName>
        <fullName evidence="12">VLRF1 domain-containing protein</fullName>
    </recommendedName>
</protein>
<organism evidence="13 14">
    <name type="scientific">Neodothiora populina</name>
    <dbReference type="NCBI Taxonomy" id="2781224"/>
    <lineage>
        <taxon>Eukaryota</taxon>
        <taxon>Fungi</taxon>
        <taxon>Dikarya</taxon>
        <taxon>Ascomycota</taxon>
        <taxon>Pezizomycotina</taxon>
        <taxon>Dothideomycetes</taxon>
        <taxon>Dothideomycetidae</taxon>
        <taxon>Dothideales</taxon>
        <taxon>Dothioraceae</taxon>
        <taxon>Neodothiora</taxon>
    </lineage>
</organism>
<dbReference type="PANTHER" id="PTHR16036:SF2">
    <property type="entry name" value="TRNA ENDONUCLEASE ANKZF1"/>
    <property type="match status" value="1"/>
</dbReference>
<evidence type="ECO:0000256" key="1">
    <source>
        <dbReference type="ARBA" id="ARBA00004496"/>
    </source>
</evidence>
<dbReference type="Proteomes" id="UP001562354">
    <property type="component" value="Unassembled WGS sequence"/>
</dbReference>
<comment type="caution">
    <text evidence="13">The sequence shown here is derived from an EMBL/GenBank/DDBJ whole genome shotgun (WGS) entry which is preliminary data.</text>
</comment>
<feature type="compositionally biased region" description="Basic and acidic residues" evidence="11">
    <location>
        <begin position="162"/>
        <end position="173"/>
    </location>
</feature>
<feature type="compositionally biased region" description="Basic and acidic residues" evidence="11">
    <location>
        <begin position="620"/>
        <end position="632"/>
    </location>
</feature>
<evidence type="ECO:0000256" key="8">
    <source>
        <dbReference type="ARBA" id="ARBA00023043"/>
    </source>
</evidence>
<keyword evidence="3 10" id="KW-0963">Cytoplasm</keyword>
<evidence type="ECO:0000256" key="6">
    <source>
        <dbReference type="ARBA" id="ARBA00022759"/>
    </source>
</evidence>
<dbReference type="InterPro" id="IPR036770">
    <property type="entry name" value="Ankyrin_rpt-contain_sf"/>
</dbReference>
<feature type="region of interest" description="Disordered" evidence="11">
    <location>
        <begin position="45"/>
        <end position="85"/>
    </location>
</feature>
<feature type="region of interest" description="Disordered" evidence="11">
    <location>
        <begin position="618"/>
        <end position="706"/>
    </location>
</feature>